<evidence type="ECO:0000313" key="2">
    <source>
        <dbReference type="EMBL" id="OIP64990.1"/>
    </source>
</evidence>
<protein>
    <submittedName>
        <fullName evidence="2">Glycosyl transferase</fullName>
    </submittedName>
</protein>
<dbReference type="Proteomes" id="UP000182059">
    <property type="component" value="Unassembled WGS sequence"/>
</dbReference>
<comment type="caution">
    <text evidence="2">The sequence shown here is derived from an EMBL/GenBank/DDBJ whole genome shotgun (WGS) entry which is preliminary data.</text>
</comment>
<dbReference type="SUPFAM" id="SSF53756">
    <property type="entry name" value="UDP-Glycosyltransferase/glycogen phosphorylase"/>
    <property type="match status" value="1"/>
</dbReference>
<reference evidence="2 3" key="1">
    <citation type="journal article" date="2016" name="Environ. Microbiol.">
        <title>Genomic resolution of a cold subsurface aquifer community provides metabolic insights for novel microbes adapted to high CO concentrations.</title>
        <authorList>
            <person name="Probst A.J."/>
            <person name="Castelle C.J."/>
            <person name="Singh A."/>
            <person name="Brown C.T."/>
            <person name="Anantharaman K."/>
            <person name="Sharon I."/>
            <person name="Hug L.A."/>
            <person name="Burstein D."/>
            <person name="Emerson J.B."/>
            <person name="Thomas B.C."/>
            <person name="Banfield J.F."/>
        </authorList>
    </citation>
    <scope>NUCLEOTIDE SEQUENCE [LARGE SCALE GENOMIC DNA]</scope>
    <source>
        <strain evidence="2">CG2_30_43_9</strain>
    </source>
</reference>
<dbReference type="GO" id="GO:0016740">
    <property type="term" value="F:transferase activity"/>
    <property type="evidence" value="ECO:0007669"/>
    <property type="project" value="UniProtKB-KW"/>
</dbReference>
<sequence length="371" mass="41509">MSKLKTKSLEILGTRGVPAAHGGFETFAEHFALHLVKEGWSVTVYCQEKGRGEIYESQWNGVNRVHIPVEKEGAFGTVTFDWLSTRHAAKSPSLKLVLGYNTAIFNVLFRLKGIPHLINMDGLEWKRDKWNVAEKAWLWTNERLGCWFGNHLIADHPQIAKHLETRVNADKITMIPYGSHLVADACVEPIKIMGLKSGGYSVVIARPEPENSIFEIVKAFSAKSRGHKLVVLGSFDPDKNKYHADVLSSASEEVLFPGAIYDSNTLKSLRFYCRLYIHGHTVGGTNPSLVEALGAGSAVLAHDNRFNRWVAGDGAAFFSTEDDCATKLQNLLSDDKTISMMKSFSAERYKSLFTWESVLEDYTTLSERWLP</sequence>
<proteinExistence type="predicted"/>
<accession>A0A1J5GAQ3</accession>
<evidence type="ECO:0000313" key="3">
    <source>
        <dbReference type="Proteomes" id="UP000182059"/>
    </source>
</evidence>
<keyword evidence="2" id="KW-0808">Transferase</keyword>
<dbReference type="AlphaFoldDB" id="A0A1J5GAQ3"/>
<dbReference type="InterPro" id="IPR015393">
    <property type="entry name" value="DUF1972"/>
</dbReference>
<dbReference type="Pfam" id="PF09314">
    <property type="entry name" value="DUF1972"/>
    <property type="match status" value="1"/>
</dbReference>
<evidence type="ECO:0000259" key="1">
    <source>
        <dbReference type="Pfam" id="PF09314"/>
    </source>
</evidence>
<dbReference type="EMBL" id="MNYX01000060">
    <property type="protein sequence ID" value="OIP64990.1"/>
    <property type="molecule type" value="Genomic_DNA"/>
</dbReference>
<organism evidence="2 3">
    <name type="scientific">Candidatus Nomurabacteria bacterium CG2_30_43_9</name>
    <dbReference type="NCBI Taxonomy" id="1805283"/>
    <lineage>
        <taxon>Bacteria</taxon>
        <taxon>Candidatus Nomuraibacteriota</taxon>
    </lineage>
</organism>
<feature type="domain" description="DUF1972" evidence="1">
    <location>
        <begin position="9"/>
        <end position="179"/>
    </location>
</feature>
<gene>
    <name evidence="2" type="ORF">AUK15_02645</name>
</gene>
<dbReference type="Gene3D" id="3.40.50.2000">
    <property type="entry name" value="Glycogen Phosphorylase B"/>
    <property type="match status" value="2"/>
</dbReference>
<name>A0A1J5GAQ3_9BACT</name>